<dbReference type="InterPro" id="IPR045179">
    <property type="entry name" value="YgfZ/GcvT"/>
</dbReference>
<evidence type="ECO:0000313" key="2">
    <source>
        <dbReference type="EMBL" id="ABD44506.1"/>
    </source>
</evidence>
<proteinExistence type="predicted"/>
<dbReference type="HOGENOM" id="CLU_007884_7_1_5"/>
<dbReference type="GO" id="GO:0016740">
    <property type="term" value="F:transferase activity"/>
    <property type="evidence" value="ECO:0007669"/>
    <property type="project" value="UniProtKB-KW"/>
</dbReference>
<protein>
    <submittedName>
        <fullName evidence="2">Aminomethyl transferase family protein</fullName>
    </submittedName>
</protein>
<dbReference type="RefSeq" id="WP_006010091.1">
    <property type="nucleotide sequence ID" value="NC_007799.1"/>
</dbReference>
<dbReference type="Gene3D" id="3.30.1360.120">
    <property type="entry name" value="Probable tRNA modification gtpase trme, domain 1"/>
    <property type="match status" value="1"/>
</dbReference>
<reference evidence="2 3" key="1">
    <citation type="journal article" date="2006" name="PLoS Genet.">
        <title>Comparative genomics of emerging human ehrlichiosis agents.</title>
        <authorList>
            <person name="Dunning Hotopp J.C."/>
            <person name="Lin M."/>
            <person name="Madupu R."/>
            <person name="Crabtree J."/>
            <person name="Angiuoli S.V."/>
            <person name="Eisen J.A."/>
            <person name="Seshadri R."/>
            <person name="Ren Q."/>
            <person name="Wu M."/>
            <person name="Utterback T.R."/>
            <person name="Smith S."/>
            <person name="Lewis M."/>
            <person name="Khouri H."/>
            <person name="Zhang C."/>
            <person name="Niu H."/>
            <person name="Lin Q."/>
            <person name="Ohashi N."/>
            <person name="Zhi N."/>
            <person name="Nelson W."/>
            <person name="Brinkac L.M."/>
            <person name="Dodson R.J."/>
            <person name="Rosovitz M.J."/>
            <person name="Sundaram J."/>
            <person name="Daugherty S.C."/>
            <person name="Davidsen T."/>
            <person name="Durkin A.S."/>
            <person name="Gwinn M."/>
            <person name="Haft D.H."/>
            <person name="Selengut J.D."/>
            <person name="Sullivan S.A."/>
            <person name="Zafar N."/>
            <person name="Zhou L."/>
            <person name="Benahmed F."/>
            <person name="Forberger H."/>
            <person name="Halpin R."/>
            <person name="Mulligan S."/>
            <person name="Robinson J."/>
            <person name="White O."/>
            <person name="Rikihisa Y."/>
            <person name="Tettelin H."/>
        </authorList>
    </citation>
    <scope>NUCLEOTIDE SEQUENCE [LARGE SCALE GENOMIC DNA]</scope>
    <source>
        <strain evidence="3">ATCC CRL-10679 / Arkansas</strain>
    </source>
</reference>
<dbReference type="Proteomes" id="UP000008320">
    <property type="component" value="Chromosome"/>
</dbReference>
<dbReference type="SUPFAM" id="SSF103025">
    <property type="entry name" value="Folate-binding domain"/>
    <property type="match status" value="1"/>
</dbReference>
<dbReference type="PANTHER" id="PTHR22602">
    <property type="entry name" value="TRANSFERASE CAF17, MITOCHONDRIAL-RELATED"/>
    <property type="match status" value="1"/>
</dbReference>
<keyword evidence="2" id="KW-0808">Transferase</keyword>
<evidence type="ECO:0000256" key="1">
    <source>
        <dbReference type="ARBA" id="ARBA00022946"/>
    </source>
</evidence>
<dbReference type="eggNOG" id="COG0354">
    <property type="taxonomic scope" value="Bacteria"/>
</dbReference>
<dbReference type="PANTHER" id="PTHR22602:SF0">
    <property type="entry name" value="TRANSFERASE CAF17, MITOCHONDRIAL-RELATED"/>
    <property type="match status" value="1"/>
</dbReference>
<name>Q2GHW7_EHRCR</name>
<dbReference type="PIRSF" id="PIRSF006487">
    <property type="entry name" value="GcvT"/>
    <property type="match status" value="1"/>
</dbReference>
<evidence type="ECO:0000313" key="3">
    <source>
        <dbReference type="Proteomes" id="UP000008320"/>
    </source>
</evidence>
<dbReference type="GO" id="GO:0016226">
    <property type="term" value="P:iron-sulfur cluster assembly"/>
    <property type="evidence" value="ECO:0007669"/>
    <property type="project" value="TreeGrafter"/>
</dbReference>
<keyword evidence="3" id="KW-1185">Reference proteome</keyword>
<keyword evidence="1" id="KW-0809">Transit peptide</keyword>
<dbReference type="STRING" id="205920.ECH_0138"/>
<sequence>MSKFIILPDRSIIVFYGQDVKQLLNQTTTNNVLNLSQNKAIYSLLLSPSGRYIYDFFIVQYGKYVLLDCCSTEKEEIIQKFLSYKLQLKIVIKEKKHYKVGVFIGDQYDRNECGYTYCQGDTIFFQDPRLSKLGLRVMFNESQKVFSNIEYDVGKYEDYEILRINNTVPDCRKDMIKGTSFPLQFRMAQFHAIDFNKGCYIGQETVARMYRAGVKKNIYTIISEHQSFCDTKVMCAQQEIGRLLSNVGNIGLCLLDISSEHDFCNLKIGGAKVKILLN</sequence>
<gene>
    <name evidence="2" type="ordered locus">ECH_0138</name>
</gene>
<dbReference type="InterPro" id="IPR017703">
    <property type="entry name" value="YgfZ/GCV_T_CS"/>
</dbReference>
<dbReference type="OrthoDB" id="9796287at2"/>
<dbReference type="KEGG" id="ech:ECH_0138"/>
<organism evidence="2 3">
    <name type="scientific">Ehrlichia chaffeensis (strain ATCC CRL-10679 / Arkansas)</name>
    <dbReference type="NCBI Taxonomy" id="205920"/>
    <lineage>
        <taxon>Bacteria</taxon>
        <taxon>Pseudomonadati</taxon>
        <taxon>Pseudomonadota</taxon>
        <taxon>Alphaproteobacteria</taxon>
        <taxon>Rickettsiales</taxon>
        <taxon>Anaplasmataceae</taxon>
        <taxon>Ehrlichia</taxon>
    </lineage>
</organism>
<accession>Q2GHW7</accession>
<dbReference type="InterPro" id="IPR027266">
    <property type="entry name" value="TrmE/GcvT-like"/>
</dbReference>
<dbReference type="NCBIfam" id="TIGR03317">
    <property type="entry name" value="ygfZ_signature"/>
    <property type="match status" value="1"/>
</dbReference>
<dbReference type="AlphaFoldDB" id="Q2GHW7"/>
<dbReference type="EMBL" id="CP000236">
    <property type="protein sequence ID" value="ABD44506.1"/>
    <property type="molecule type" value="Genomic_DNA"/>
</dbReference>